<protein>
    <recommendedName>
        <fullName evidence="5">HTH luxR-type domain-containing protein</fullName>
    </recommendedName>
</protein>
<evidence type="ECO:0000313" key="7">
    <source>
        <dbReference type="Proteomes" id="UP000642748"/>
    </source>
</evidence>
<gene>
    <name evidence="6" type="ORF">Raf01_41720</name>
</gene>
<evidence type="ECO:0000313" key="6">
    <source>
        <dbReference type="EMBL" id="GIH16000.1"/>
    </source>
</evidence>
<dbReference type="GO" id="GO:0006355">
    <property type="term" value="P:regulation of DNA-templated transcription"/>
    <property type="evidence" value="ECO:0007669"/>
    <property type="project" value="InterPro"/>
</dbReference>
<dbReference type="RefSeq" id="WP_373319543.1">
    <property type="nucleotide sequence ID" value="NZ_BONZ01000039.1"/>
</dbReference>
<dbReference type="SUPFAM" id="SSF46894">
    <property type="entry name" value="C-terminal effector domain of the bipartite response regulators"/>
    <property type="match status" value="1"/>
</dbReference>
<dbReference type="InterPro" id="IPR000792">
    <property type="entry name" value="Tscrpt_reg_LuxR_C"/>
</dbReference>
<evidence type="ECO:0000259" key="5">
    <source>
        <dbReference type="PROSITE" id="PS50043"/>
    </source>
</evidence>
<dbReference type="CDD" id="cd06170">
    <property type="entry name" value="LuxR_C_like"/>
    <property type="match status" value="1"/>
</dbReference>
<dbReference type="Pfam" id="PF00196">
    <property type="entry name" value="GerE"/>
    <property type="match status" value="1"/>
</dbReference>
<keyword evidence="7" id="KW-1185">Reference proteome</keyword>
<keyword evidence="1" id="KW-0805">Transcription regulation</keyword>
<name>A0A8J3VRB0_9ACTN</name>
<dbReference type="Gene3D" id="3.40.50.2300">
    <property type="match status" value="1"/>
</dbReference>
<keyword evidence="2" id="KW-0238">DNA-binding</keyword>
<proteinExistence type="predicted"/>
<dbReference type="PANTHER" id="PTHR43214">
    <property type="entry name" value="TWO-COMPONENT RESPONSE REGULATOR"/>
    <property type="match status" value="1"/>
</dbReference>
<dbReference type="Proteomes" id="UP000642748">
    <property type="component" value="Unassembled WGS sequence"/>
</dbReference>
<organism evidence="6 7">
    <name type="scientific">Rugosimonospora africana</name>
    <dbReference type="NCBI Taxonomy" id="556532"/>
    <lineage>
        <taxon>Bacteria</taxon>
        <taxon>Bacillati</taxon>
        <taxon>Actinomycetota</taxon>
        <taxon>Actinomycetes</taxon>
        <taxon>Micromonosporales</taxon>
        <taxon>Micromonosporaceae</taxon>
        <taxon>Rugosimonospora</taxon>
    </lineage>
</organism>
<dbReference type="AlphaFoldDB" id="A0A8J3VRB0"/>
<keyword evidence="3" id="KW-0804">Transcription</keyword>
<feature type="domain" description="HTH luxR-type" evidence="5">
    <location>
        <begin position="63"/>
        <end position="124"/>
    </location>
</feature>
<evidence type="ECO:0000256" key="1">
    <source>
        <dbReference type="ARBA" id="ARBA00023015"/>
    </source>
</evidence>
<evidence type="ECO:0000256" key="3">
    <source>
        <dbReference type="ARBA" id="ARBA00023163"/>
    </source>
</evidence>
<dbReference type="EMBL" id="BONZ01000039">
    <property type="protein sequence ID" value="GIH16000.1"/>
    <property type="molecule type" value="Genomic_DNA"/>
</dbReference>
<feature type="region of interest" description="Disordered" evidence="4">
    <location>
        <begin position="141"/>
        <end position="164"/>
    </location>
</feature>
<dbReference type="PRINTS" id="PR00038">
    <property type="entry name" value="HTHLUXR"/>
</dbReference>
<dbReference type="SMART" id="SM00421">
    <property type="entry name" value="HTH_LUXR"/>
    <property type="match status" value="1"/>
</dbReference>
<dbReference type="InterPro" id="IPR039420">
    <property type="entry name" value="WalR-like"/>
</dbReference>
<reference evidence="6" key="1">
    <citation type="submission" date="2021-01" db="EMBL/GenBank/DDBJ databases">
        <title>Whole genome shotgun sequence of Rugosimonospora africana NBRC 104875.</title>
        <authorList>
            <person name="Komaki H."/>
            <person name="Tamura T."/>
        </authorList>
    </citation>
    <scope>NUCLEOTIDE SEQUENCE</scope>
    <source>
        <strain evidence="6">NBRC 104875</strain>
    </source>
</reference>
<comment type="caution">
    <text evidence="6">The sequence shown here is derived from an EMBL/GenBank/DDBJ whole genome shotgun (WGS) entry which is preliminary data.</text>
</comment>
<dbReference type="PROSITE" id="PS50043">
    <property type="entry name" value="HTH_LUXR_2"/>
    <property type="match status" value="1"/>
</dbReference>
<accession>A0A8J3VRB0</accession>
<evidence type="ECO:0000256" key="2">
    <source>
        <dbReference type="ARBA" id="ARBA00023125"/>
    </source>
</evidence>
<dbReference type="PANTHER" id="PTHR43214:SF24">
    <property type="entry name" value="TRANSCRIPTIONAL REGULATORY PROTEIN NARL-RELATED"/>
    <property type="match status" value="1"/>
</dbReference>
<evidence type="ECO:0000256" key="4">
    <source>
        <dbReference type="SAM" id="MobiDB-lite"/>
    </source>
</evidence>
<dbReference type="GO" id="GO:0003677">
    <property type="term" value="F:DNA binding"/>
    <property type="evidence" value="ECO:0007669"/>
    <property type="project" value="UniProtKB-KW"/>
</dbReference>
<dbReference type="InterPro" id="IPR016032">
    <property type="entry name" value="Sig_transdc_resp-reg_C-effctor"/>
</dbReference>
<sequence>MLVLSRYVDVVYATALLEKPSGIGYLLKDRVRRVDEFVDALNRVASGGTALDPEVVVRLLTHRSDPLAALTRREREILALMAEGHGNATIASRLVITDNAVHKHIGNIFSKLGLAPTDSGHRRGTHRVGLSQRPELTASGLHSADPCVAGTPAVPAPSLKEQCE</sequence>